<dbReference type="Gene3D" id="3.40.50.300">
    <property type="entry name" value="P-loop containing nucleotide triphosphate hydrolases"/>
    <property type="match status" value="1"/>
</dbReference>
<protein>
    <submittedName>
        <fullName evidence="1">Uncharacterized protein</fullName>
    </submittedName>
</protein>
<reference evidence="1" key="1">
    <citation type="journal article" date="2020" name="Nature">
        <title>Giant virus diversity and host interactions through global metagenomics.</title>
        <authorList>
            <person name="Schulz F."/>
            <person name="Roux S."/>
            <person name="Paez-Espino D."/>
            <person name="Jungbluth S."/>
            <person name="Walsh D.A."/>
            <person name="Denef V.J."/>
            <person name="McMahon K.D."/>
            <person name="Konstantinidis K.T."/>
            <person name="Eloe-Fadrosh E.A."/>
            <person name="Kyrpides N.C."/>
            <person name="Woyke T."/>
        </authorList>
    </citation>
    <scope>NUCLEOTIDE SEQUENCE</scope>
    <source>
        <strain evidence="1">GVMAG-M-3300027769-26</strain>
    </source>
</reference>
<proteinExistence type="predicted"/>
<evidence type="ECO:0000313" key="1">
    <source>
        <dbReference type="EMBL" id="QHU27805.1"/>
    </source>
</evidence>
<organism evidence="1">
    <name type="scientific">viral metagenome</name>
    <dbReference type="NCBI Taxonomy" id="1070528"/>
    <lineage>
        <taxon>unclassified sequences</taxon>
        <taxon>metagenomes</taxon>
        <taxon>organismal metagenomes</taxon>
    </lineage>
</organism>
<accession>A0A6C0LCM1</accession>
<dbReference type="AlphaFoldDB" id="A0A6C0LCM1"/>
<dbReference type="SUPFAM" id="SSF52540">
    <property type="entry name" value="P-loop containing nucleoside triphosphate hydrolases"/>
    <property type="match status" value="1"/>
</dbReference>
<dbReference type="EMBL" id="MN740462">
    <property type="protein sequence ID" value="QHU27805.1"/>
    <property type="molecule type" value="Genomic_DNA"/>
</dbReference>
<sequence>MKLELKKFDPTKIKSDSVVVFIGKRNTGKSYCMKDIMSYNRDIPVGVVVSPTERANGYFEKFIPKMLIYDDLEEKLVSKFLNRQINITKDKKRELEKHGSSTIDPRAFLILDDCMYNKASIKDKNIRCIFMNGRHYKIFLLITMQHGLGLPPDLRSNIDYVFIFRNNIVKEREKIYNHYAGMFPTFDVFNQVMNQCTENFECLVIDNKTQSNNINDNVYWYKAQDSNYKMCSQNLWEMQALQDQRDLMGLMNDEEEEDNEDFDPGVFMKKKNTKLIKVKKNQKY</sequence>
<name>A0A6C0LCM1_9ZZZZ</name>
<dbReference type="InterPro" id="IPR027417">
    <property type="entry name" value="P-loop_NTPase"/>
</dbReference>